<evidence type="ECO:0000313" key="3">
    <source>
        <dbReference type="Proteomes" id="UP000049855"/>
    </source>
</evidence>
<reference evidence="3" key="1">
    <citation type="submission" date="2015-03" db="EMBL/GenBank/DDBJ databases">
        <authorList>
            <person name="Nijsse Bart"/>
        </authorList>
    </citation>
    <scope>NUCLEOTIDE SEQUENCE [LARGE SCALE GENOMIC DNA]</scope>
</reference>
<dbReference type="NCBIfam" id="NF040747">
    <property type="entry name" value="reduct_C_alpha"/>
    <property type="match status" value="1"/>
</dbReference>
<dbReference type="Gene3D" id="3.40.718.10">
    <property type="entry name" value="Isopropylmalate Dehydrogenase"/>
    <property type="match status" value="1"/>
</dbReference>
<dbReference type="AlphaFoldDB" id="A0A0U1KUL1"/>
<accession>A0A0U1KUL1</accession>
<organism evidence="2 3">
    <name type="scientific">Sporomusa ovata</name>
    <dbReference type="NCBI Taxonomy" id="2378"/>
    <lineage>
        <taxon>Bacteria</taxon>
        <taxon>Bacillati</taxon>
        <taxon>Bacillota</taxon>
        <taxon>Negativicutes</taxon>
        <taxon>Selenomonadales</taxon>
        <taxon>Sporomusaceae</taxon>
        <taxon>Sporomusa</taxon>
    </lineage>
</organism>
<feature type="active site" evidence="1">
    <location>
        <position position="361"/>
    </location>
</feature>
<dbReference type="PIRSF" id="PIRSF036593">
    <property type="entry name" value="GrdD"/>
    <property type="match status" value="1"/>
</dbReference>
<dbReference type="GO" id="GO:0006633">
    <property type="term" value="P:fatty acid biosynthetic process"/>
    <property type="evidence" value="ECO:0007669"/>
    <property type="project" value="InterPro"/>
</dbReference>
<dbReference type="EMBL" id="CTRP01000003">
    <property type="protein sequence ID" value="CQR71150.1"/>
    <property type="molecule type" value="Genomic_DNA"/>
</dbReference>
<dbReference type="InterPro" id="IPR003664">
    <property type="entry name" value="FA_synthesis"/>
</dbReference>
<dbReference type="Pfam" id="PF02504">
    <property type="entry name" value="FA_synthesis"/>
    <property type="match status" value="1"/>
</dbReference>
<gene>
    <name evidence="2" type="ORF">SpAn4DRAFT_2128</name>
</gene>
<keyword evidence="3" id="KW-1185">Reference proteome</keyword>
<dbReference type="Proteomes" id="UP000049855">
    <property type="component" value="Unassembled WGS sequence"/>
</dbReference>
<dbReference type="InterPro" id="IPR012116">
    <property type="entry name" value="Gly_reductase_pC_asu"/>
</dbReference>
<name>A0A0U1KUL1_9FIRM</name>
<protein>
    <submittedName>
        <fullName evidence="2">Glycine/sarcosine/betaine reductase component C chain 2</fullName>
    </submittedName>
</protein>
<sequence length="388" mass="40908">MADKDINRIIADTFLKMADTLETGAEAPRAVIALTALGSEHGEDELYQAAAMAAKQGIRVKVIGTKPSNYPGVETVSVSSEEEGHKELENLLTSGSAQGGVTMHYPFPIGVSTVGRVITPAKGKAMYIATTTGTSALDRVEGLVRNALYGIATAKACGVAEPTVGLLNIDGARQVEIQLQRLQNSGYPIRLATSGRSDGGAIMRGNDLLMGSCDVMVTDSLTGNILMKLFSSYNTGGNYESVGYGYGPGMGENFDKLILIVSRASGAPVVKGAIEFAAELVRGDYQRVFAMELKAAKQAGLDAVLAGCRAQKQTGDPAEAVVQPPKEVVTAEIHGIEILDLEDAVQTLWKENIYAESGMGCTGPVILLAKSKMEAARCILRDKGYIGE</sequence>
<proteinExistence type="predicted"/>
<dbReference type="SUPFAM" id="SSF53659">
    <property type="entry name" value="Isocitrate/Isopropylmalate dehydrogenase-like"/>
    <property type="match status" value="1"/>
</dbReference>
<dbReference type="GO" id="GO:0016747">
    <property type="term" value="F:acyltransferase activity, transferring groups other than amino-acyl groups"/>
    <property type="evidence" value="ECO:0007669"/>
    <property type="project" value="InterPro"/>
</dbReference>
<evidence type="ECO:0000313" key="2">
    <source>
        <dbReference type="EMBL" id="CQR71150.1"/>
    </source>
</evidence>
<evidence type="ECO:0000256" key="1">
    <source>
        <dbReference type="PIRSR" id="PIRSR036593-50"/>
    </source>
</evidence>